<dbReference type="Gene3D" id="3.40.50.10320">
    <property type="entry name" value="LmbE-like"/>
    <property type="match status" value="1"/>
</dbReference>
<proteinExistence type="predicted"/>
<dbReference type="GO" id="GO:0016811">
    <property type="term" value="F:hydrolase activity, acting on carbon-nitrogen (but not peptide) bonds, in linear amides"/>
    <property type="evidence" value="ECO:0007669"/>
    <property type="project" value="TreeGrafter"/>
</dbReference>
<protein>
    <submittedName>
        <fullName evidence="2">N-acetylglucosaminyl deacetylase, LmbE family</fullName>
    </submittedName>
</protein>
<keyword evidence="3" id="KW-1185">Reference proteome</keyword>
<keyword evidence="1" id="KW-0812">Transmembrane</keyword>
<accession>A0A1G7ED39</accession>
<dbReference type="InterPro" id="IPR024078">
    <property type="entry name" value="LmbE-like_dom_sf"/>
</dbReference>
<reference evidence="3" key="1">
    <citation type="submission" date="2016-10" db="EMBL/GenBank/DDBJ databases">
        <authorList>
            <person name="Varghese N."/>
            <person name="Submissions S."/>
        </authorList>
    </citation>
    <scope>NUCLEOTIDE SEQUENCE [LARGE SCALE GENOMIC DNA]</scope>
    <source>
        <strain evidence="3">CGMCC 1.6992</strain>
    </source>
</reference>
<dbReference type="Proteomes" id="UP000199446">
    <property type="component" value="Unassembled WGS sequence"/>
</dbReference>
<feature type="transmembrane region" description="Helical" evidence="1">
    <location>
        <begin position="12"/>
        <end position="33"/>
    </location>
</feature>
<keyword evidence="1" id="KW-1133">Transmembrane helix</keyword>
<evidence type="ECO:0000256" key="1">
    <source>
        <dbReference type="SAM" id="Phobius"/>
    </source>
</evidence>
<gene>
    <name evidence="2" type="ORF">SAMN04488243_10551</name>
</gene>
<dbReference type="AlphaFoldDB" id="A0A1G7ED39"/>
<name>A0A1G7ED39_9DEIN</name>
<dbReference type="Pfam" id="PF02585">
    <property type="entry name" value="PIG-L"/>
    <property type="match status" value="1"/>
</dbReference>
<dbReference type="EMBL" id="FNBC01000005">
    <property type="protein sequence ID" value="SDE61517.1"/>
    <property type="molecule type" value="Genomic_DNA"/>
</dbReference>
<keyword evidence="1" id="KW-0472">Membrane</keyword>
<dbReference type="InterPro" id="IPR003737">
    <property type="entry name" value="GlcNAc_PI_deacetylase-related"/>
</dbReference>
<dbReference type="STRING" id="482827.SAMN04488243_10551"/>
<dbReference type="PANTHER" id="PTHR12993">
    <property type="entry name" value="N-ACETYLGLUCOSAMINYL-PHOSPHATIDYLINOSITOL DE-N-ACETYLASE-RELATED"/>
    <property type="match status" value="1"/>
</dbReference>
<evidence type="ECO:0000313" key="2">
    <source>
        <dbReference type="EMBL" id="SDE61517.1"/>
    </source>
</evidence>
<dbReference type="PANTHER" id="PTHR12993:SF29">
    <property type="entry name" value="BLR3841 PROTEIN"/>
    <property type="match status" value="1"/>
</dbReference>
<feature type="transmembrane region" description="Helical" evidence="1">
    <location>
        <begin position="39"/>
        <end position="64"/>
    </location>
</feature>
<evidence type="ECO:0000313" key="3">
    <source>
        <dbReference type="Proteomes" id="UP000199446"/>
    </source>
</evidence>
<dbReference type="SUPFAM" id="SSF102588">
    <property type="entry name" value="LmbE-like"/>
    <property type="match status" value="1"/>
</dbReference>
<organism evidence="2 3">
    <name type="scientific">Thermus arciformis</name>
    <dbReference type="NCBI Taxonomy" id="482827"/>
    <lineage>
        <taxon>Bacteria</taxon>
        <taxon>Thermotogati</taxon>
        <taxon>Deinococcota</taxon>
        <taxon>Deinococci</taxon>
        <taxon>Thermales</taxon>
        <taxon>Thermaceae</taxon>
        <taxon>Thermus</taxon>
    </lineage>
</organism>
<sequence length="362" mass="40684">MASVRRLAPWQWLLLLLLLYLGVGEVLRLWLGLLWTERLLVLLAALGVWAFVNGRFVFATYHALLAGARVRRLPLFPGPGGGEHLLVLAPHPDDEVLAAAGLMRRTWARGGRVSVVYLTSGDAFDLAAGSPLPSREALRRLALRRMVEAWRGLEALGLPRESAYFLGFPDQGLFQLFTTHYYLAYESPYTGLKAVAYPGCYRAGLPYTGKALEATLVELLERLKPTRILLPSPLDAHRDHQAAAYFGMRAAAALGLEGRLEYYVIHGGYQYPLPKGLHPRLPLYPPPRGRGLPWRRFPLEEEEVRLKEKAIRAHRSQMRLLGRFLLAFVRQNELFSPLPVPAREALAPEEEGWAVLEGREVF</sequence>